<feature type="region of interest" description="Disordered" evidence="1">
    <location>
        <begin position="164"/>
        <end position="184"/>
    </location>
</feature>
<proteinExistence type="predicted"/>
<feature type="region of interest" description="Disordered" evidence="1">
    <location>
        <begin position="776"/>
        <end position="821"/>
    </location>
</feature>
<sequence>MQSKPSPYLIPEAHRLRIYEKIPHQRDSSRPSSSRSSISTTNTGGEARRNHSCTAASAIQQSQSCSKNTYLTSKSALDSSSRFIANKDVSRGLVLVGHSNPSPSSSSAGQRPKTLASSAIVECLNGIPLNESPTVSTGTSQTNIPLSGSYTTKCLQSTPLQMRFGQKHSPHRPPESPRPSTEGISACRPVSAGKSYHRSSVLHLRQQLPTRANSREELFAATKAIYKGLNSSAARSTSLSSTNSCGASAQSILYDSSTKKPPTSTFSYGQYAGQQQSQCAPTITKSTFQSLGHQTKSSQDTYLEPNAHDIADMSTPKQPQEKHIQDAYKYVVIHVFDETRNVKRDFHCKKTLIIREMEYFKAYLSEDSPMANVVDIDVHCDLHIFERLIAFITKKHVDLDPKTVVSILISSNFLKMPTLEALCLDYIHTNINLIVSAPFDTKCIGQALINRLAEKFHPEQIRDIKDPSDKIKSQLYLSKIEKLIGSTSRAGILLIKSCKACSKIYAADKDDLLHCEMAQADIDFRGDVVFLHISNNEFDLNKYIATLYLSVHSWEMVYWRIWGIIHHMNCSNCERLFSCIDFQTCPSHIIQTPPHSPQYSAPEHNSELHMCCGKQISKFTPLCLSEGCRLVSHSPKDAESMDVYKIFQRQSNLILWNQHIPDLSNDALGTTTSVSNTSHLTGIKNSEQAKDQSTAYCSSISELELDAHVEDVMAIQKSSKTQKESEMGITSYNPQSDPRTRIAKVEGLLPSPSDCGGLSANLEYIWKYASISRESITESDAQESPSSLNSSGYKRVYDLTPRSSTSRGGKSHSKPYYTQRSEDIDGMKSLVDRLKLLRSGL</sequence>
<feature type="compositionally biased region" description="Basic and acidic residues" evidence="1">
    <location>
        <begin position="18"/>
        <end position="29"/>
    </location>
</feature>
<keyword evidence="4" id="KW-1185">Reference proteome</keyword>
<evidence type="ECO:0000259" key="2">
    <source>
        <dbReference type="Pfam" id="PF11822"/>
    </source>
</evidence>
<dbReference type="EMBL" id="JAFCIX010000432">
    <property type="protein sequence ID" value="KAH6590550.1"/>
    <property type="molecule type" value="Genomic_DNA"/>
</dbReference>
<reference evidence="3 4" key="1">
    <citation type="submission" date="2021-02" db="EMBL/GenBank/DDBJ databases">
        <title>Variation within the Batrachochytrium salamandrivorans European outbreak.</title>
        <authorList>
            <person name="Kelly M."/>
            <person name="Pasmans F."/>
            <person name="Shea T.P."/>
            <person name="Munoz J.F."/>
            <person name="Carranza S."/>
            <person name="Cuomo C.A."/>
            <person name="Martel A."/>
        </authorList>
    </citation>
    <scope>NUCLEOTIDE SEQUENCE [LARGE SCALE GENOMIC DNA]</scope>
    <source>
        <strain evidence="3 4">AMFP18/2</strain>
    </source>
</reference>
<feature type="compositionally biased region" description="Polar residues" evidence="1">
    <location>
        <begin position="728"/>
        <end position="737"/>
    </location>
</feature>
<evidence type="ECO:0000256" key="1">
    <source>
        <dbReference type="SAM" id="MobiDB-lite"/>
    </source>
</evidence>
<comment type="caution">
    <text evidence="3">The sequence shown here is derived from an EMBL/GenBank/DDBJ whole genome shotgun (WGS) entry which is preliminary data.</text>
</comment>
<gene>
    <name evidence="3" type="ORF">BASA50_009269</name>
</gene>
<dbReference type="Pfam" id="PF11822">
    <property type="entry name" value="BTB_SANBR"/>
    <property type="match status" value="1"/>
</dbReference>
<evidence type="ECO:0000313" key="3">
    <source>
        <dbReference type="EMBL" id="KAH6590550.1"/>
    </source>
</evidence>
<dbReference type="Gene3D" id="3.30.710.10">
    <property type="entry name" value="Potassium Channel Kv1.1, Chain A"/>
    <property type="match status" value="1"/>
</dbReference>
<feature type="compositionally biased region" description="Polar residues" evidence="1">
    <location>
        <begin position="776"/>
        <end position="792"/>
    </location>
</feature>
<feature type="region of interest" description="Disordered" evidence="1">
    <location>
        <begin position="95"/>
        <end position="114"/>
    </location>
</feature>
<organism evidence="3 4">
    <name type="scientific">Batrachochytrium salamandrivorans</name>
    <dbReference type="NCBI Taxonomy" id="1357716"/>
    <lineage>
        <taxon>Eukaryota</taxon>
        <taxon>Fungi</taxon>
        <taxon>Fungi incertae sedis</taxon>
        <taxon>Chytridiomycota</taxon>
        <taxon>Chytridiomycota incertae sedis</taxon>
        <taxon>Chytridiomycetes</taxon>
        <taxon>Rhizophydiales</taxon>
        <taxon>Rhizophydiales incertae sedis</taxon>
        <taxon>Batrachochytrium</taxon>
    </lineage>
</organism>
<dbReference type="SUPFAM" id="SSF54695">
    <property type="entry name" value="POZ domain"/>
    <property type="match status" value="1"/>
</dbReference>
<protein>
    <recommendedName>
        <fullName evidence="2">SANT and BTB domain-containing protein</fullName>
    </recommendedName>
</protein>
<name>A0ABQ8F1Q4_9FUNG</name>
<feature type="region of interest" description="Disordered" evidence="1">
    <location>
        <begin position="717"/>
        <end position="738"/>
    </location>
</feature>
<feature type="region of interest" description="Disordered" evidence="1">
    <location>
        <begin position="18"/>
        <end position="55"/>
    </location>
</feature>
<dbReference type="InterPro" id="IPR011333">
    <property type="entry name" value="SKP1/BTB/POZ_sf"/>
</dbReference>
<dbReference type="PANTHER" id="PTHR20946">
    <property type="entry name" value="SANT AND BTB DOMAIN REGULATOR OF CLASS SWITCH RECOMBINATION"/>
    <property type="match status" value="1"/>
</dbReference>
<evidence type="ECO:0000313" key="4">
    <source>
        <dbReference type="Proteomes" id="UP001648503"/>
    </source>
</evidence>
<dbReference type="Proteomes" id="UP001648503">
    <property type="component" value="Unassembled WGS sequence"/>
</dbReference>
<dbReference type="InterPro" id="IPR021777">
    <property type="entry name" value="SANBR_BTB"/>
</dbReference>
<feature type="compositionally biased region" description="Low complexity" evidence="1">
    <location>
        <begin position="30"/>
        <end position="39"/>
    </location>
</feature>
<feature type="domain" description="SANT and BTB" evidence="2">
    <location>
        <begin position="331"/>
        <end position="424"/>
    </location>
</feature>
<accession>A0ABQ8F1Q4</accession>
<dbReference type="PANTHER" id="PTHR20946:SF0">
    <property type="entry name" value="SANT AND BTB DOMAIN REGULATOR OF CLASS SWITCH RECOMBINATION"/>
    <property type="match status" value="1"/>
</dbReference>
<dbReference type="InterPro" id="IPR045902">
    <property type="entry name" value="SANBR-like"/>
</dbReference>